<dbReference type="GO" id="GO:0000725">
    <property type="term" value="P:recombinational repair"/>
    <property type="evidence" value="ECO:0007669"/>
    <property type="project" value="TreeGrafter"/>
</dbReference>
<dbReference type="PANTHER" id="PTHR11070">
    <property type="entry name" value="UVRD / RECB / PCRA DNA HELICASE FAMILY MEMBER"/>
    <property type="match status" value="1"/>
</dbReference>
<dbReference type="GO" id="GO:0005524">
    <property type="term" value="F:ATP binding"/>
    <property type="evidence" value="ECO:0007669"/>
    <property type="project" value="UniProtKB-KW"/>
</dbReference>
<gene>
    <name evidence="6" type="ORF">OBE_16241</name>
</gene>
<dbReference type="GO" id="GO:0003677">
    <property type="term" value="F:DNA binding"/>
    <property type="evidence" value="ECO:0007669"/>
    <property type="project" value="InterPro"/>
</dbReference>
<comment type="caution">
    <text evidence="6">The sequence shown here is derived from an EMBL/GenBank/DDBJ whole genome shotgun (WGS) entry which is preliminary data.</text>
</comment>
<keyword evidence="2 6" id="KW-0378">Hydrolase</keyword>
<dbReference type="EMBL" id="AJWZ01011103">
    <property type="protein sequence ID" value="EKC46487.1"/>
    <property type="molecule type" value="Genomic_DNA"/>
</dbReference>
<dbReference type="GO" id="GO:0005829">
    <property type="term" value="C:cytosol"/>
    <property type="evidence" value="ECO:0007669"/>
    <property type="project" value="TreeGrafter"/>
</dbReference>
<evidence type="ECO:0000256" key="2">
    <source>
        <dbReference type="ARBA" id="ARBA00022801"/>
    </source>
</evidence>
<name>K1RCK6_9ZZZZ</name>
<dbReference type="EC" id="3.-.-.-" evidence="6"/>
<proteinExistence type="predicted"/>
<dbReference type="InterPro" id="IPR000212">
    <property type="entry name" value="DNA_helicase_UvrD/REP"/>
</dbReference>
<dbReference type="PANTHER" id="PTHR11070:SF48">
    <property type="entry name" value="ATP-DEPENDENT HELICASE_NUCLEASE SUBUNIT A"/>
    <property type="match status" value="1"/>
</dbReference>
<dbReference type="GO" id="GO:0033202">
    <property type="term" value="C:DNA helicase complex"/>
    <property type="evidence" value="ECO:0007669"/>
    <property type="project" value="TreeGrafter"/>
</dbReference>
<evidence type="ECO:0000259" key="5">
    <source>
        <dbReference type="PROSITE" id="PS51198"/>
    </source>
</evidence>
<feature type="domain" description="UvrD-like helicase ATP-binding" evidence="5">
    <location>
        <begin position="3"/>
        <end position="132"/>
    </location>
</feature>
<dbReference type="PROSITE" id="PS51198">
    <property type="entry name" value="UVRD_HELICASE_ATP_BIND"/>
    <property type="match status" value="1"/>
</dbReference>
<protein>
    <submittedName>
        <fullName evidence="6">DNA helicase, UvrD/REP type</fullName>
        <ecNumber evidence="6">3.-.-.-</ecNumber>
    </submittedName>
</protein>
<evidence type="ECO:0000256" key="1">
    <source>
        <dbReference type="ARBA" id="ARBA00022741"/>
    </source>
</evidence>
<dbReference type="SUPFAM" id="SSF52540">
    <property type="entry name" value="P-loop containing nucleoside triphosphate hydrolases"/>
    <property type="match status" value="1"/>
</dbReference>
<dbReference type="Gene3D" id="3.40.50.300">
    <property type="entry name" value="P-loop containing nucleotide triphosphate hydrolases"/>
    <property type="match status" value="1"/>
</dbReference>
<accession>K1RCK6</accession>
<dbReference type="GO" id="GO:0016787">
    <property type="term" value="F:hydrolase activity"/>
    <property type="evidence" value="ECO:0007669"/>
    <property type="project" value="UniProtKB-KW"/>
</dbReference>
<dbReference type="AlphaFoldDB" id="K1RCK6"/>
<sequence length="132" mass="14899">MANRWTDEQLQAINVEGCNVIVSAGAGSGKTAVLTQRVLRKIKSNIPINKLLILTFTKAAAKEMKDRIRRTLKKEGFNEQLKLLDSAYITTFDSFSLSVVKKYHINLGINKDIKVTDAALINIRKKNIRFHL</sequence>
<dbReference type="GO" id="GO:0043138">
    <property type="term" value="F:3'-5' DNA helicase activity"/>
    <property type="evidence" value="ECO:0007669"/>
    <property type="project" value="TreeGrafter"/>
</dbReference>
<keyword evidence="3 6" id="KW-0347">Helicase</keyword>
<keyword evidence="4" id="KW-0067">ATP-binding</keyword>
<dbReference type="InterPro" id="IPR014016">
    <property type="entry name" value="UvrD-like_ATP-bd"/>
</dbReference>
<dbReference type="InterPro" id="IPR027417">
    <property type="entry name" value="P-loop_NTPase"/>
</dbReference>
<evidence type="ECO:0000256" key="3">
    <source>
        <dbReference type="ARBA" id="ARBA00022806"/>
    </source>
</evidence>
<dbReference type="Pfam" id="PF00580">
    <property type="entry name" value="UvrD-helicase"/>
    <property type="match status" value="1"/>
</dbReference>
<evidence type="ECO:0000313" key="6">
    <source>
        <dbReference type="EMBL" id="EKC46487.1"/>
    </source>
</evidence>
<organism evidence="6">
    <name type="scientific">human gut metagenome</name>
    <dbReference type="NCBI Taxonomy" id="408170"/>
    <lineage>
        <taxon>unclassified sequences</taxon>
        <taxon>metagenomes</taxon>
        <taxon>organismal metagenomes</taxon>
    </lineage>
</organism>
<evidence type="ECO:0000256" key="4">
    <source>
        <dbReference type="ARBA" id="ARBA00022840"/>
    </source>
</evidence>
<keyword evidence="1" id="KW-0547">Nucleotide-binding</keyword>
<reference evidence="6" key="1">
    <citation type="journal article" date="2013" name="Environ. Microbiol.">
        <title>Microbiota from the distal guts of lean and obese adolescents exhibit partial functional redundancy besides clear differences in community structure.</title>
        <authorList>
            <person name="Ferrer M."/>
            <person name="Ruiz A."/>
            <person name="Lanza F."/>
            <person name="Haange S.B."/>
            <person name="Oberbach A."/>
            <person name="Till H."/>
            <person name="Bargiela R."/>
            <person name="Campoy C."/>
            <person name="Segura M.T."/>
            <person name="Richter M."/>
            <person name="von Bergen M."/>
            <person name="Seifert J."/>
            <person name="Suarez A."/>
        </authorList>
    </citation>
    <scope>NUCLEOTIDE SEQUENCE</scope>
</reference>